<protein>
    <submittedName>
        <fullName evidence="2">Uncharacterized protein</fullName>
    </submittedName>
</protein>
<evidence type="ECO:0000256" key="1">
    <source>
        <dbReference type="SAM" id="MobiDB-lite"/>
    </source>
</evidence>
<reference evidence="2" key="1">
    <citation type="journal article" date="2022" name="bioRxiv">
        <title>Sequencing and chromosome-scale assembly of the giantPleurodeles waltlgenome.</title>
        <authorList>
            <person name="Brown T."/>
            <person name="Elewa A."/>
            <person name="Iarovenko S."/>
            <person name="Subramanian E."/>
            <person name="Araus A.J."/>
            <person name="Petzold A."/>
            <person name="Susuki M."/>
            <person name="Suzuki K.-i.T."/>
            <person name="Hayashi T."/>
            <person name="Toyoda A."/>
            <person name="Oliveira C."/>
            <person name="Osipova E."/>
            <person name="Leigh N.D."/>
            <person name="Simon A."/>
            <person name="Yun M.H."/>
        </authorList>
    </citation>
    <scope>NUCLEOTIDE SEQUENCE</scope>
    <source>
        <strain evidence="2">20211129_DDA</strain>
        <tissue evidence="2">Liver</tissue>
    </source>
</reference>
<evidence type="ECO:0000313" key="2">
    <source>
        <dbReference type="EMBL" id="KAJ1122450.1"/>
    </source>
</evidence>
<proteinExistence type="predicted"/>
<comment type="caution">
    <text evidence="2">The sequence shown here is derived from an EMBL/GenBank/DDBJ whole genome shotgun (WGS) entry which is preliminary data.</text>
</comment>
<dbReference type="AlphaFoldDB" id="A0AAV7PB45"/>
<feature type="region of interest" description="Disordered" evidence="1">
    <location>
        <begin position="1"/>
        <end position="126"/>
    </location>
</feature>
<keyword evidence="3" id="KW-1185">Reference proteome</keyword>
<organism evidence="2 3">
    <name type="scientific">Pleurodeles waltl</name>
    <name type="common">Iberian ribbed newt</name>
    <dbReference type="NCBI Taxonomy" id="8319"/>
    <lineage>
        <taxon>Eukaryota</taxon>
        <taxon>Metazoa</taxon>
        <taxon>Chordata</taxon>
        <taxon>Craniata</taxon>
        <taxon>Vertebrata</taxon>
        <taxon>Euteleostomi</taxon>
        <taxon>Amphibia</taxon>
        <taxon>Batrachia</taxon>
        <taxon>Caudata</taxon>
        <taxon>Salamandroidea</taxon>
        <taxon>Salamandridae</taxon>
        <taxon>Pleurodelinae</taxon>
        <taxon>Pleurodeles</taxon>
    </lineage>
</organism>
<gene>
    <name evidence="2" type="ORF">NDU88_000937</name>
</gene>
<sequence>MQALGRTGVKDEQSGAGDAAQTGPAPGAKDGEQDAGDAAQTGPAPGAKDGEQDAGCRRCCTDWSSPWSEGWEQDAGDAAQSGPAPVPVPQTEEHLLIRDLTLALPGRGGHGGAPSRPPQETGFCTC</sequence>
<dbReference type="Proteomes" id="UP001066276">
    <property type="component" value="Chromosome 7"/>
</dbReference>
<name>A0AAV7PB45_PLEWA</name>
<feature type="compositionally biased region" description="Basic and acidic residues" evidence="1">
    <location>
        <begin position="48"/>
        <end position="60"/>
    </location>
</feature>
<dbReference type="EMBL" id="JANPWB010000011">
    <property type="protein sequence ID" value="KAJ1122450.1"/>
    <property type="molecule type" value="Genomic_DNA"/>
</dbReference>
<evidence type="ECO:0000313" key="3">
    <source>
        <dbReference type="Proteomes" id="UP001066276"/>
    </source>
</evidence>
<accession>A0AAV7PB45</accession>